<accession>A0A1E5TEB1</accession>
<comment type="caution">
    <text evidence="1">The sequence shown here is derived from an EMBL/GenBank/DDBJ whole genome shotgun (WGS) entry which is preliminary data.</text>
</comment>
<evidence type="ECO:0008006" key="3">
    <source>
        <dbReference type="Google" id="ProtNLM"/>
    </source>
</evidence>
<keyword evidence="2" id="KW-1185">Reference proteome</keyword>
<dbReference type="AlphaFoldDB" id="A0A1E5TEB1"/>
<evidence type="ECO:0000313" key="1">
    <source>
        <dbReference type="EMBL" id="OEK09690.1"/>
    </source>
</evidence>
<proteinExistence type="predicted"/>
<dbReference type="RefSeq" id="WP_069829122.1">
    <property type="nucleotide sequence ID" value="NZ_MDJD01000007.1"/>
</dbReference>
<gene>
    <name evidence="1" type="ORF">A8C32_13395</name>
</gene>
<name>A0A1E5TEB1_9FLAO</name>
<reference evidence="1 2" key="1">
    <citation type="submission" date="2016-05" db="EMBL/GenBank/DDBJ databases">
        <title>Draft Genome Sequence of Algibacter sp. Strain SK-16 Isolated from the Surface Water of Aburatsubo Inlet.</title>
        <authorList>
            <person name="Wong S.-K."/>
            <person name="Yoshizawa S."/>
            <person name="Nakajima Y."/>
            <person name="Ogura Y."/>
            <person name="Tetsuya H."/>
            <person name="Hamasaki K."/>
        </authorList>
    </citation>
    <scope>NUCLEOTIDE SEQUENCE [LARGE SCALE GENOMIC DNA]</scope>
    <source>
        <strain evidence="1 2">SK-16</strain>
    </source>
</reference>
<protein>
    <recommendedName>
        <fullName evidence="3">Lipoprotein</fullName>
    </recommendedName>
</protein>
<organism evidence="1 2">
    <name type="scientific">Flavivirga aquatica</name>
    <dbReference type="NCBI Taxonomy" id="1849968"/>
    <lineage>
        <taxon>Bacteria</taxon>
        <taxon>Pseudomonadati</taxon>
        <taxon>Bacteroidota</taxon>
        <taxon>Flavobacteriia</taxon>
        <taxon>Flavobacteriales</taxon>
        <taxon>Flavobacteriaceae</taxon>
        <taxon>Flavivirga</taxon>
    </lineage>
</organism>
<dbReference type="PROSITE" id="PS51257">
    <property type="entry name" value="PROKAR_LIPOPROTEIN"/>
    <property type="match status" value="1"/>
</dbReference>
<sequence>MKKFMFAALAIGVLGFTSCKKDDDGDEGDNGNGEVVELVCKTCEVQSISSKYCENEDGTVTQTVGGQSASVDLGGLSFGEFISLIEITGSCK</sequence>
<evidence type="ECO:0000313" key="2">
    <source>
        <dbReference type="Proteomes" id="UP000095713"/>
    </source>
</evidence>
<dbReference type="Proteomes" id="UP000095713">
    <property type="component" value="Unassembled WGS sequence"/>
</dbReference>
<dbReference type="OrthoDB" id="1190112at2"/>
<dbReference type="EMBL" id="MDJD01000007">
    <property type="protein sequence ID" value="OEK09690.1"/>
    <property type="molecule type" value="Genomic_DNA"/>
</dbReference>